<feature type="transmembrane region" description="Helical" evidence="1">
    <location>
        <begin position="6"/>
        <end position="25"/>
    </location>
</feature>
<proteinExistence type="predicted"/>
<evidence type="ECO:0000313" key="2">
    <source>
        <dbReference type="EMBL" id="MBA2861606.1"/>
    </source>
</evidence>
<gene>
    <name evidence="2" type="ORF">HNP90_000466</name>
</gene>
<evidence type="ECO:0000256" key="1">
    <source>
        <dbReference type="SAM" id="Phobius"/>
    </source>
</evidence>
<accession>A0A7J9PFS7</accession>
<keyword evidence="1" id="KW-1133">Transmembrane helix</keyword>
<organism evidence="2 3">
    <name type="scientific">Methanococcus maripaludis</name>
    <name type="common">Methanococcus deltae</name>
    <dbReference type="NCBI Taxonomy" id="39152"/>
    <lineage>
        <taxon>Archaea</taxon>
        <taxon>Methanobacteriati</taxon>
        <taxon>Methanobacteriota</taxon>
        <taxon>Methanomada group</taxon>
        <taxon>Methanococci</taxon>
        <taxon>Methanococcales</taxon>
        <taxon>Methanococcaceae</taxon>
        <taxon>Methanococcus</taxon>
    </lineage>
</organism>
<name>A0A7J9PFS7_METMI</name>
<reference evidence="2 3" key="1">
    <citation type="submission" date="2020-07" db="EMBL/GenBank/DDBJ databases">
        <title>Genomic Encyclopedia of Type Strains, Phase IV (KMG-V): Genome sequencing to study the core and pangenomes of soil and plant-associated prokaryotes.</title>
        <authorList>
            <person name="Whitman W."/>
        </authorList>
    </citation>
    <scope>NUCLEOTIDE SEQUENCE [LARGE SCALE GENOMIC DNA]</scope>
    <source>
        <strain evidence="2 3">C8</strain>
    </source>
</reference>
<keyword evidence="1" id="KW-0472">Membrane</keyword>
<dbReference type="EMBL" id="JACDUL010000001">
    <property type="protein sequence ID" value="MBA2861606.1"/>
    <property type="molecule type" value="Genomic_DNA"/>
</dbReference>
<dbReference type="Proteomes" id="UP000533207">
    <property type="component" value="Unassembled WGS sequence"/>
</dbReference>
<evidence type="ECO:0000313" key="3">
    <source>
        <dbReference type="Proteomes" id="UP000533207"/>
    </source>
</evidence>
<sequence length="44" mass="5225">MEIDATTQILTFYSICLLILFLYYSKSILSTDYEKKDNKELNKN</sequence>
<keyword evidence="1" id="KW-0812">Transmembrane</keyword>
<comment type="caution">
    <text evidence="2">The sequence shown here is derived from an EMBL/GenBank/DDBJ whole genome shotgun (WGS) entry which is preliminary data.</text>
</comment>
<protein>
    <submittedName>
        <fullName evidence="2">Uncharacterized protein</fullName>
    </submittedName>
</protein>
<dbReference type="AlphaFoldDB" id="A0A7J9PFS7"/>